<dbReference type="GO" id="GO:0046423">
    <property type="term" value="F:allene-oxide cyclase activity"/>
    <property type="evidence" value="ECO:0007669"/>
    <property type="project" value="InterPro"/>
</dbReference>
<dbReference type="RefSeq" id="XP_002945831.1">
    <property type="nucleotide sequence ID" value="XM_002945785.1"/>
</dbReference>
<evidence type="ECO:0000256" key="1">
    <source>
        <dbReference type="SAM" id="MobiDB-lite"/>
    </source>
</evidence>
<evidence type="ECO:0000313" key="4">
    <source>
        <dbReference type="EMBL" id="EFJ52826.1"/>
    </source>
</evidence>
<dbReference type="KEGG" id="vcn:VOLCADRAFT_86185"/>
<dbReference type="EMBL" id="GL378323">
    <property type="protein sequence ID" value="EFJ52826.1"/>
    <property type="molecule type" value="Genomic_DNA"/>
</dbReference>
<dbReference type="Gene3D" id="2.40.480.10">
    <property type="entry name" value="Allene oxide cyclase-like"/>
    <property type="match status" value="1"/>
</dbReference>
<sequence>MAQAKIISTFLLGMILLGCGCSADTEPEPSPSPSKPPPSPDAPDANPSPPPPKPEICRTVFNITGRKDSDNFLYARLGSMYGHGTVLAIANSDIYEEPDRYIVSSTSFVIMLPHGQIAVQGVWVDKLDITCTFPIVGGTGNFTGATGQIDMTVASRSTYLFTLKMDKDSC</sequence>
<dbReference type="InParanoid" id="D8TI39"/>
<keyword evidence="2" id="KW-0732">Signal</keyword>
<dbReference type="PROSITE" id="PS51257">
    <property type="entry name" value="PROKAR_LIPOPROTEIN"/>
    <property type="match status" value="1"/>
</dbReference>
<protein>
    <recommendedName>
        <fullName evidence="3">Allene oxide cyclase barrel-like domain-containing protein</fullName>
    </recommendedName>
</protein>
<feature type="compositionally biased region" description="Pro residues" evidence="1">
    <location>
        <begin position="28"/>
        <end position="53"/>
    </location>
</feature>
<dbReference type="SUPFAM" id="SSF141493">
    <property type="entry name" value="Allene oxide cyclase-like"/>
    <property type="match status" value="1"/>
</dbReference>
<dbReference type="AlphaFoldDB" id="D8TI39"/>
<evidence type="ECO:0000313" key="5">
    <source>
        <dbReference type="Proteomes" id="UP000001058"/>
    </source>
</evidence>
<gene>
    <name evidence="4" type="ORF">VOLCADRAFT_86185</name>
</gene>
<dbReference type="InterPro" id="IPR034871">
    <property type="entry name" value="Allene_oxi_cyc_sf"/>
</dbReference>
<feature type="chain" id="PRO_5003123600" description="Allene oxide cyclase barrel-like domain-containing protein" evidence="2">
    <location>
        <begin position="24"/>
        <end position="170"/>
    </location>
</feature>
<dbReference type="InterPro" id="IPR044859">
    <property type="entry name" value="Allene_oxi_cyc_Dirigent"/>
</dbReference>
<feature type="region of interest" description="Disordered" evidence="1">
    <location>
        <begin position="23"/>
        <end position="53"/>
    </location>
</feature>
<dbReference type="GO" id="GO:0009695">
    <property type="term" value="P:jasmonic acid biosynthetic process"/>
    <property type="evidence" value="ECO:0007669"/>
    <property type="project" value="InterPro"/>
</dbReference>
<dbReference type="InterPro" id="IPR041013">
    <property type="entry name" value="AOC-like"/>
</dbReference>
<keyword evidence="5" id="KW-1185">Reference proteome</keyword>
<feature type="domain" description="Allene oxide cyclase barrel-like" evidence="3">
    <location>
        <begin position="94"/>
        <end position="154"/>
    </location>
</feature>
<organism evidence="5">
    <name type="scientific">Volvox carteri f. nagariensis</name>
    <dbReference type="NCBI Taxonomy" id="3068"/>
    <lineage>
        <taxon>Eukaryota</taxon>
        <taxon>Viridiplantae</taxon>
        <taxon>Chlorophyta</taxon>
        <taxon>core chlorophytes</taxon>
        <taxon>Chlorophyceae</taxon>
        <taxon>CS clade</taxon>
        <taxon>Chlamydomonadales</taxon>
        <taxon>Volvocaceae</taxon>
        <taxon>Volvox</taxon>
    </lineage>
</organism>
<name>D8TI39_VOLCA</name>
<reference evidence="4 5" key="1">
    <citation type="journal article" date="2010" name="Science">
        <title>Genomic analysis of organismal complexity in the multicellular green alga Volvox carteri.</title>
        <authorList>
            <person name="Prochnik S.E."/>
            <person name="Umen J."/>
            <person name="Nedelcu A.M."/>
            <person name="Hallmann A."/>
            <person name="Miller S.M."/>
            <person name="Nishii I."/>
            <person name="Ferris P."/>
            <person name="Kuo A."/>
            <person name="Mitros T."/>
            <person name="Fritz-Laylin L.K."/>
            <person name="Hellsten U."/>
            <person name="Chapman J."/>
            <person name="Simakov O."/>
            <person name="Rensing S.A."/>
            <person name="Terry A."/>
            <person name="Pangilinan J."/>
            <person name="Kapitonov V."/>
            <person name="Jurka J."/>
            <person name="Salamov A."/>
            <person name="Shapiro H."/>
            <person name="Schmutz J."/>
            <person name="Grimwood J."/>
            <person name="Lindquist E."/>
            <person name="Lucas S."/>
            <person name="Grigoriev I.V."/>
            <person name="Schmitt R."/>
            <person name="Kirk D."/>
            <person name="Rokhsar D.S."/>
        </authorList>
    </citation>
    <scope>NUCLEOTIDE SEQUENCE [LARGE SCALE GENOMIC DNA]</scope>
    <source>
        <strain evidence="5">f. Nagariensis / Eve</strain>
    </source>
</reference>
<evidence type="ECO:0000256" key="2">
    <source>
        <dbReference type="SAM" id="SignalP"/>
    </source>
</evidence>
<evidence type="ECO:0000259" key="3">
    <source>
        <dbReference type="Pfam" id="PF18678"/>
    </source>
</evidence>
<dbReference type="Proteomes" id="UP000001058">
    <property type="component" value="Unassembled WGS sequence"/>
</dbReference>
<proteinExistence type="predicted"/>
<dbReference type="Pfam" id="PF18678">
    <property type="entry name" value="AOC_like"/>
    <property type="match status" value="1"/>
</dbReference>
<dbReference type="GeneID" id="9621856"/>
<accession>D8TI39</accession>
<feature type="signal peptide" evidence="2">
    <location>
        <begin position="1"/>
        <end position="23"/>
    </location>
</feature>